<feature type="transmembrane region" description="Helical" evidence="2">
    <location>
        <begin position="345"/>
        <end position="366"/>
    </location>
</feature>
<feature type="transmembrane region" description="Helical" evidence="2">
    <location>
        <begin position="890"/>
        <end position="913"/>
    </location>
</feature>
<dbReference type="Pfam" id="PF00873">
    <property type="entry name" value="ACR_tran"/>
    <property type="match status" value="1"/>
</dbReference>
<feature type="transmembrane region" description="Helical" evidence="2">
    <location>
        <begin position="998"/>
        <end position="1021"/>
    </location>
</feature>
<feature type="compositionally biased region" description="Low complexity" evidence="1">
    <location>
        <begin position="771"/>
        <end position="787"/>
    </location>
</feature>
<keyword evidence="2" id="KW-0472">Membrane</keyword>
<accession>A0A1C7E9U4</accession>
<dbReference type="EMBL" id="CP016539">
    <property type="protein sequence ID" value="ANU20488.1"/>
    <property type="molecule type" value="Genomic_DNA"/>
</dbReference>
<dbReference type="InterPro" id="IPR001036">
    <property type="entry name" value="Acrflvin-R"/>
</dbReference>
<evidence type="ECO:0000313" key="4">
    <source>
        <dbReference type="Proteomes" id="UP000092650"/>
    </source>
</evidence>
<name>A0A1C7E9U4_9BACL</name>
<dbReference type="GO" id="GO:0005886">
    <property type="term" value="C:plasma membrane"/>
    <property type="evidence" value="ECO:0007669"/>
    <property type="project" value="TreeGrafter"/>
</dbReference>
<dbReference type="SUPFAM" id="SSF82714">
    <property type="entry name" value="Multidrug efflux transporter AcrB TolC docking domain, DN and DC subdomains"/>
    <property type="match status" value="1"/>
</dbReference>
<organism evidence="3 4">
    <name type="scientific">Planococcus plakortidis</name>
    <dbReference type="NCBI Taxonomy" id="1038856"/>
    <lineage>
        <taxon>Bacteria</taxon>
        <taxon>Bacillati</taxon>
        <taxon>Bacillota</taxon>
        <taxon>Bacilli</taxon>
        <taxon>Bacillales</taxon>
        <taxon>Caryophanaceae</taxon>
        <taxon>Planococcus</taxon>
    </lineage>
</organism>
<gene>
    <name evidence="3" type="ORF">BBI15_09800</name>
</gene>
<feature type="transmembrane region" description="Helical" evidence="2">
    <location>
        <begin position="420"/>
        <end position="440"/>
    </location>
</feature>
<evidence type="ECO:0000256" key="2">
    <source>
        <dbReference type="SAM" id="Phobius"/>
    </source>
</evidence>
<keyword evidence="2" id="KW-1133">Transmembrane helix</keyword>
<proteinExistence type="predicted"/>
<dbReference type="RefSeq" id="WP_068870572.1">
    <property type="nucleotide sequence ID" value="NZ_CP016539.2"/>
</dbReference>
<feature type="transmembrane region" description="Helical" evidence="2">
    <location>
        <begin position="517"/>
        <end position="539"/>
    </location>
</feature>
<dbReference type="PRINTS" id="PR00702">
    <property type="entry name" value="ACRIFLAVINRP"/>
</dbReference>
<feature type="transmembrane region" description="Helical" evidence="2">
    <location>
        <begin position="965"/>
        <end position="986"/>
    </location>
</feature>
<feature type="transmembrane region" description="Helical" evidence="2">
    <location>
        <begin position="378"/>
        <end position="399"/>
    </location>
</feature>
<feature type="transmembrane region" description="Helical" evidence="2">
    <location>
        <begin position="863"/>
        <end position="883"/>
    </location>
</feature>
<feature type="transmembrane region" description="Helical" evidence="2">
    <location>
        <begin position="320"/>
        <end position="338"/>
    </location>
</feature>
<dbReference type="SUPFAM" id="SSF82693">
    <property type="entry name" value="Multidrug efflux transporter AcrB pore domain, PN1, PN2, PC1 and PC2 subdomains"/>
    <property type="match status" value="2"/>
</dbReference>
<dbReference type="GO" id="GO:0042910">
    <property type="term" value="F:xenobiotic transmembrane transporter activity"/>
    <property type="evidence" value="ECO:0007669"/>
    <property type="project" value="TreeGrafter"/>
</dbReference>
<dbReference type="Gene3D" id="3.30.70.1440">
    <property type="entry name" value="Multidrug efflux transporter AcrB pore domain"/>
    <property type="match status" value="1"/>
</dbReference>
<dbReference type="OrthoDB" id="9757876at2"/>
<dbReference type="Gene3D" id="1.20.1640.10">
    <property type="entry name" value="Multidrug efflux transporter AcrB transmembrane domain"/>
    <property type="match status" value="2"/>
</dbReference>
<dbReference type="SUPFAM" id="SSF82866">
    <property type="entry name" value="Multidrug efflux transporter AcrB transmembrane domain"/>
    <property type="match status" value="2"/>
</dbReference>
<feature type="transmembrane region" description="Helical" evidence="2">
    <location>
        <begin position="452"/>
        <end position="477"/>
    </location>
</feature>
<keyword evidence="2" id="KW-0812">Transmembrane</keyword>
<dbReference type="AlphaFoldDB" id="A0A1C7E9U4"/>
<dbReference type="KEGG" id="ppla:BBI15_09800"/>
<feature type="transmembrane region" description="Helical" evidence="2">
    <location>
        <begin position="919"/>
        <end position="944"/>
    </location>
</feature>
<keyword evidence="4" id="KW-1185">Reference proteome</keyword>
<dbReference type="PANTHER" id="PTHR32063:SF18">
    <property type="entry name" value="CATION EFFLUX SYSTEM PROTEIN"/>
    <property type="match status" value="1"/>
</dbReference>
<dbReference type="STRING" id="1038856.BBI15_09800"/>
<dbReference type="Proteomes" id="UP000092650">
    <property type="component" value="Chromosome"/>
</dbReference>
<reference evidence="3" key="1">
    <citation type="submission" date="2016-10" db="EMBL/GenBank/DDBJ databases">
        <authorList>
            <person name="See-Too W.S."/>
        </authorList>
    </citation>
    <scope>NUCLEOTIDE SEQUENCE [LARGE SCALE GENOMIC DNA]</scope>
    <source>
        <strain evidence="3">DSM 23997</strain>
    </source>
</reference>
<feature type="region of interest" description="Disordered" evidence="1">
    <location>
        <begin position="768"/>
        <end position="793"/>
    </location>
</feature>
<dbReference type="Gene3D" id="3.30.70.1320">
    <property type="entry name" value="Multidrug efflux transporter AcrB pore domain like"/>
    <property type="match status" value="1"/>
</dbReference>
<evidence type="ECO:0000256" key="1">
    <source>
        <dbReference type="SAM" id="MobiDB-lite"/>
    </source>
</evidence>
<feature type="transmembrane region" description="Helical" evidence="2">
    <location>
        <begin position="12"/>
        <end position="29"/>
    </location>
</feature>
<protein>
    <submittedName>
        <fullName evidence="3">Multidrug transporter</fullName>
    </submittedName>
</protein>
<dbReference type="InterPro" id="IPR027463">
    <property type="entry name" value="AcrB_DN_DC_subdom"/>
</dbReference>
<evidence type="ECO:0000313" key="3">
    <source>
        <dbReference type="EMBL" id="ANU20488.1"/>
    </source>
</evidence>
<dbReference type="PANTHER" id="PTHR32063">
    <property type="match status" value="1"/>
</dbReference>
<sequence>MQYILERSKLFIFLILILMLVGVYTFLTLPQREIPETPPGLVLVSTILPGAEPEEVETSITNPIERELQSIDGIASMDSISANSASIITLEIEDGVEPDGLINTIQQQAQRAAGSFPEQAQETSVEKLDLTFPLVSYMFYGDEAELAELERPLADLSDEVEAVSGVAGTQVKGLNGEQVVIELDGDALAENQLQPFEVLESLQQANQPLSLGTHSDGEQQFLLTVQQSEGIEKLRELQVGQAAVPLADVASVELAEMPAEDIVTFEGEPAVSYTVFLQTGQDVPSVDDRVSEVIEGFNEDLPAGISAERYESQAENVNEIFSSLYISLLIAVLAVLVVTTAGLTLYGAFAVALTVLASVLIGLIPIPALGVDLNQISVIGLIIAIGILVDDSIVVNDNIQRRYKLGDHAMAGAINGVREVYPSIVSSSLAIVVTFSPLLLLSGGNGAFIKALPSILITTILASTVLSITLVPMMQYLRTKRKKRKISDTPGFLGKPLEKLAQVYSGKVLKGVLKRPWLTGIGGLAIATALLSLALFTPFEFFPEADREEVTMNVRLAEGTTIEETDAFIREVTEEVAQEDGDVNETAVFTGEGLPNLFASSMDNTGANTGQVAFRIDREATSASAFIDKWEPELRERYPDAEIFLDTIVQGPPVGAPVTVTATGEDIDELAALRDTLEEEMLANGATVVTDNLGASVPAIEYVPERETLEDNGIALSTVTNQLQLLTQGVPLYTLYEGQTPYEVVLKQAGITEGEPIDLAEFSLPASTASGEQAETGGEAGPPAAAQPGPPELVGLDELLTAEETTALAQVPHKSGDRAITLRAFGEADDFEAQMLEVVDNARADLPSGYELSTGGENSDQEAFFAEIGILFLVVLLLVYLVIAFQFKSFGLPFLVLIAVYLGISGAILGLFLTQTPLSFLGVMGIVSLTGIVVRNAVVLIDFVEERRLTGDFNIEEAIIESGYARIKPIVLTSLTSIVALLPVAFSGDPLFEPLAVTIIAGLAFSGIFTLVMIPALYLLFHRIVRKEKKQTA</sequence>
<dbReference type="Gene3D" id="3.30.70.1430">
    <property type="entry name" value="Multidrug efflux transporter AcrB pore domain"/>
    <property type="match status" value="2"/>
</dbReference>
<dbReference type="Gene3D" id="3.30.2090.10">
    <property type="entry name" value="Multidrug efflux transporter AcrB TolC docking domain, DN and DC subdomains"/>
    <property type="match status" value="2"/>
</dbReference>